<evidence type="ECO:0000313" key="5">
    <source>
        <dbReference type="EMBL" id="KUI53799.1"/>
    </source>
</evidence>
<dbReference type="InterPro" id="IPR016040">
    <property type="entry name" value="NAD(P)-bd_dom"/>
</dbReference>
<dbReference type="Gene3D" id="3.40.50.720">
    <property type="entry name" value="NAD(P)-binding Rossmann-like Domain"/>
    <property type="match status" value="1"/>
</dbReference>
<accession>A0A194UQ64</accession>
<dbReference type="Proteomes" id="UP000078576">
    <property type="component" value="Unassembled WGS sequence"/>
</dbReference>
<dbReference type="STRING" id="694573.A0A194UQ64"/>
<keyword evidence="6" id="KW-1185">Reference proteome</keyword>
<gene>
    <name evidence="5" type="ORF">VP1G_01136</name>
</gene>
<protein>
    <submittedName>
        <fullName evidence="5">Oxidoreductase AflX</fullName>
    </submittedName>
</protein>
<comment type="similarity">
    <text evidence="3">Belongs to the avfA family.</text>
</comment>
<feature type="domain" description="NAD(P)-binding" evidence="4">
    <location>
        <begin position="8"/>
        <end position="202"/>
    </location>
</feature>
<keyword evidence="1" id="KW-0560">Oxidoreductase</keyword>
<dbReference type="Pfam" id="PF13460">
    <property type="entry name" value="NAD_binding_10"/>
    <property type="match status" value="1"/>
</dbReference>
<dbReference type="PANTHER" id="PTHR15020:SF37">
    <property type="entry name" value="OXIDOREDUCTASE MDPK"/>
    <property type="match status" value="1"/>
</dbReference>
<evidence type="ECO:0000256" key="2">
    <source>
        <dbReference type="ARBA" id="ARBA00023033"/>
    </source>
</evidence>
<dbReference type="SUPFAM" id="SSF51735">
    <property type="entry name" value="NAD(P)-binding Rossmann-fold domains"/>
    <property type="match status" value="1"/>
</dbReference>
<keyword evidence="2" id="KW-0503">Monooxygenase</keyword>
<reference evidence="6" key="1">
    <citation type="submission" date="2014-12" db="EMBL/GenBank/DDBJ databases">
        <title>Genome Sequence of Valsa Canker Pathogens Uncovers a Specific Adaption of Colonization on Woody Bark.</title>
        <authorList>
            <person name="Yin Z."/>
            <person name="Liu H."/>
            <person name="Gao X."/>
            <person name="Li Z."/>
            <person name="Song N."/>
            <person name="Ke X."/>
            <person name="Dai Q."/>
            <person name="Wu Y."/>
            <person name="Sun Y."/>
            <person name="Xu J.-R."/>
            <person name="Kang Z.K."/>
            <person name="Wang L."/>
            <person name="Huang L."/>
        </authorList>
    </citation>
    <scope>NUCLEOTIDE SEQUENCE [LARGE SCALE GENOMIC DNA]</scope>
    <source>
        <strain evidence="6">SXYL134</strain>
    </source>
</reference>
<organism evidence="5 6">
    <name type="scientific">Cytospora mali</name>
    <name type="common">Apple Valsa canker fungus</name>
    <name type="synonym">Valsa mali</name>
    <dbReference type="NCBI Taxonomy" id="578113"/>
    <lineage>
        <taxon>Eukaryota</taxon>
        <taxon>Fungi</taxon>
        <taxon>Dikarya</taxon>
        <taxon>Ascomycota</taxon>
        <taxon>Pezizomycotina</taxon>
        <taxon>Sordariomycetes</taxon>
        <taxon>Sordariomycetidae</taxon>
        <taxon>Diaporthales</taxon>
        <taxon>Cytosporaceae</taxon>
        <taxon>Cytospora</taxon>
    </lineage>
</organism>
<proteinExistence type="inferred from homology"/>
<dbReference type="PANTHER" id="PTHR15020">
    <property type="entry name" value="FLAVIN REDUCTASE-RELATED"/>
    <property type="match status" value="1"/>
</dbReference>
<dbReference type="GO" id="GO:0004497">
    <property type="term" value="F:monooxygenase activity"/>
    <property type="evidence" value="ECO:0007669"/>
    <property type="project" value="UniProtKB-KW"/>
</dbReference>
<evidence type="ECO:0000256" key="1">
    <source>
        <dbReference type="ARBA" id="ARBA00023002"/>
    </source>
</evidence>
<dbReference type="AlphaFoldDB" id="A0A194UQ64"/>
<dbReference type="OrthoDB" id="10254221at2759"/>
<name>A0A194UQ64_CYTMA</name>
<dbReference type="EMBL" id="KN714670">
    <property type="protein sequence ID" value="KUI53799.1"/>
    <property type="molecule type" value="Genomic_DNA"/>
</dbReference>
<evidence type="ECO:0000259" key="4">
    <source>
        <dbReference type="Pfam" id="PF13460"/>
    </source>
</evidence>
<evidence type="ECO:0000256" key="3">
    <source>
        <dbReference type="ARBA" id="ARBA00038376"/>
    </source>
</evidence>
<dbReference type="InterPro" id="IPR036291">
    <property type="entry name" value="NAD(P)-bd_dom_sf"/>
</dbReference>
<sequence>MPTYAVLGSTGNCGSALIRNLIEKSPDNHINAYCRNQAKLYKVIPEITDSKQVKVFEGSISDEALMDNCLRGTKAVFMAVTSNDNIPGIRLNTDTAMSVIRSLYRLRDEAGPSSYTPPRLVLLSACCFDDHLARTQPKWFRPIMFRAASNVYLDLQRAEDVMRSHDQWISSIFIKPAGLSPDISRGHRLTFDEEESFVSYLDLSNGMIEAADDESGVYLGRNVGVVNKVRGQGASFPSGTPLCIAMGFVRHFFPWLHPYLPETGPGK</sequence>
<evidence type="ECO:0000313" key="6">
    <source>
        <dbReference type="Proteomes" id="UP000078576"/>
    </source>
</evidence>